<proteinExistence type="predicted"/>
<dbReference type="GO" id="GO:0016829">
    <property type="term" value="F:lyase activity"/>
    <property type="evidence" value="ECO:0007669"/>
    <property type="project" value="UniProtKB-KW"/>
</dbReference>
<feature type="domain" description="VOC" evidence="1">
    <location>
        <begin position="4"/>
        <end position="133"/>
    </location>
</feature>
<dbReference type="PANTHER" id="PTHR36113:SF1">
    <property type="entry name" value="GLYOXALASE_BLEOMYCIN RESISTANCE PROTEIN_DIOXYGENASE"/>
    <property type="match status" value="1"/>
</dbReference>
<keyword evidence="3" id="KW-1185">Reference proteome</keyword>
<evidence type="ECO:0000313" key="3">
    <source>
        <dbReference type="Proteomes" id="UP000321513"/>
    </source>
</evidence>
<evidence type="ECO:0000313" key="2">
    <source>
        <dbReference type="EMBL" id="GEO09784.1"/>
    </source>
</evidence>
<comment type="caution">
    <text evidence="2">The sequence shown here is derived from an EMBL/GenBank/DDBJ whole genome shotgun (WGS) entry which is preliminary data.</text>
</comment>
<dbReference type="Gene3D" id="3.10.180.10">
    <property type="entry name" value="2,3-Dihydroxybiphenyl 1,2-Dioxygenase, domain 1"/>
    <property type="match status" value="1"/>
</dbReference>
<accession>A0A512BCX8</accession>
<dbReference type="PANTHER" id="PTHR36113">
    <property type="entry name" value="LYASE, PUTATIVE-RELATED-RELATED"/>
    <property type="match status" value="1"/>
</dbReference>
<sequence length="136" mass="15663">MTMTLEHVAIWTNNLEQLKDYYAKYFDGTANKKYTNESKHFESYFLTFKSGARLELMTKPGIPRNQNDTITAQYQGLIHLAFGVDTMQEVEEKARQLKAGGFSILSGPRKTGDGYYEFETLDPDNNRLEVTARFED</sequence>
<dbReference type="InterPro" id="IPR037523">
    <property type="entry name" value="VOC_core"/>
</dbReference>
<dbReference type="InterPro" id="IPR004360">
    <property type="entry name" value="Glyas_Fos-R_dOase_dom"/>
</dbReference>
<dbReference type="Proteomes" id="UP000321513">
    <property type="component" value="Unassembled WGS sequence"/>
</dbReference>
<dbReference type="AlphaFoldDB" id="A0A512BCX8"/>
<dbReference type="SUPFAM" id="SSF54593">
    <property type="entry name" value="Glyoxalase/Bleomycin resistance protein/Dihydroxybiphenyl dioxygenase"/>
    <property type="match status" value="1"/>
</dbReference>
<dbReference type="EMBL" id="BJYT01000007">
    <property type="protein sequence ID" value="GEO09784.1"/>
    <property type="molecule type" value="Genomic_DNA"/>
</dbReference>
<dbReference type="Pfam" id="PF00903">
    <property type="entry name" value="Glyoxalase"/>
    <property type="match status" value="1"/>
</dbReference>
<organism evidence="2 3">
    <name type="scientific">Segetibacter aerophilus</name>
    <dbReference type="NCBI Taxonomy" id="670293"/>
    <lineage>
        <taxon>Bacteria</taxon>
        <taxon>Pseudomonadati</taxon>
        <taxon>Bacteroidota</taxon>
        <taxon>Chitinophagia</taxon>
        <taxon>Chitinophagales</taxon>
        <taxon>Chitinophagaceae</taxon>
        <taxon>Segetibacter</taxon>
    </lineage>
</organism>
<gene>
    <name evidence="2" type="ORF">SAE01_22800</name>
</gene>
<reference evidence="2 3" key="1">
    <citation type="submission" date="2019-07" db="EMBL/GenBank/DDBJ databases">
        <title>Whole genome shotgun sequence of Segetibacter aerophilus NBRC 106135.</title>
        <authorList>
            <person name="Hosoyama A."/>
            <person name="Uohara A."/>
            <person name="Ohji S."/>
            <person name="Ichikawa N."/>
        </authorList>
    </citation>
    <scope>NUCLEOTIDE SEQUENCE [LARGE SCALE GENOMIC DNA]</scope>
    <source>
        <strain evidence="2 3">NBRC 106135</strain>
    </source>
</reference>
<name>A0A512BCX8_9BACT</name>
<dbReference type="PROSITE" id="PS51819">
    <property type="entry name" value="VOC"/>
    <property type="match status" value="1"/>
</dbReference>
<dbReference type="InterPro" id="IPR051332">
    <property type="entry name" value="Fosfomycin_Res_Enzymes"/>
</dbReference>
<protein>
    <submittedName>
        <fullName evidence="2">Lactoylglutathione lyase</fullName>
    </submittedName>
</protein>
<dbReference type="InterPro" id="IPR029068">
    <property type="entry name" value="Glyas_Bleomycin-R_OHBP_Dase"/>
</dbReference>
<keyword evidence="2" id="KW-0456">Lyase</keyword>
<evidence type="ECO:0000259" key="1">
    <source>
        <dbReference type="PROSITE" id="PS51819"/>
    </source>
</evidence>